<dbReference type="HOGENOM" id="CLU_062058_0_0_1"/>
<proteinExistence type="predicted"/>
<name>A0A0C2WL05_SERVB</name>
<feature type="compositionally biased region" description="Basic residues" evidence="1">
    <location>
        <begin position="305"/>
        <end position="322"/>
    </location>
</feature>
<feature type="region of interest" description="Disordered" evidence="1">
    <location>
        <begin position="1"/>
        <end position="38"/>
    </location>
</feature>
<feature type="region of interest" description="Disordered" evidence="1">
    <location>
        <begin position="261"/>
        <end position="367"/>
    </location>
</feature>
<evidence type="ECO:0000313" key="3">
    <source>
        <dbReference type="Proteomes" id="UP000054097"/>
    </source>
</evidence>
<dbReference type="STRING" id="933852.A0A0C2WL05"/>
<evidence type="ECO:0000313" key="2">
    <source>
        <dbReference type="EMBL" id="KIM26998.1"/>
    </source>
</evidence>
<sequence>MTDTAPPKGYPYLWTPSSKEPLSEFLEKNKPNSIRNDAKNTKPYVWVATSDPHESALASEVVEEAKAIVKDVETKVAEIQANADIPVRANKKKGLKSKKEAREEIQTQASADLKELALKRGAIGGKWMAFVNIFQVDPLFARLAESLVSGELSHTKASQVRVGTLHAGAENDTTVSTHNLEVFLPDIFDETAAREVMKVLLRHHGLKLSGAKPDLYTAIGLNSKHPSGIPSTIWKGTGGPGSLLTADEIQELRSAYYAEQGRGNTAEPDGTESKSKKGPVVAKNRKTAEEDNPFGSDEEEEAPKPKRSSPGKGGSKKTSRKRPAGESDSEDEPPKKVAKPNARAAPAKAPARRKVTAAKKTADSDSE</sequence>
<accession>A0A0C2WL05</accession>
<dbReference type="InterPro" id="IPR015034">
    <property type="entry name" value="Bles03"/>
</dbReference>
<evidence type="ECO:0000256" key="1">
    <source>
        <dbReference type="SAM" id="MobiDB-lite"/>
    </source>
</evidence>
<feature type="compositionally biased region" description="Basic and acidic residues" evidence="1">
    <location>
        <begin position="21"/>
        <end position="38"/>
    </location>
</feature>
<feature type="compositionally biased region" description="Low complexity" evidence="1">
    <location>
        <begin position="339"/>
        <end position="349"/>
    </location>
</feature>
<organism evidence="2 3">
    <name type="scientific">Serendipita vermifera MAFF 305830</name>
    <dbReference type="NCBI Taxonomy" id="933852"/>
    <lineage>
        <taxon>Eukaryota</taxon>
        <taxon>Fungi</taxon>
        <taxon>Dikarya</taxon>
        <taxon>Basidiomycota</taxon>
        <taxon>Agaricomycotina</taxon>
        <taxon>Agaricomycetes</taxon>
        <taxon>Sebacinales</taxon>
        <taxon>Serendipitaceae</taxon>
        <taxon>Serendipita</taxon>
    </lineage>
</organism>
<dbReference type="OrthoDB" id="10067381at2759"/>
<dbReference type="AlphaFoldDB" id="A0A0C2WL05"/>
<protein>
    <submittedName>
        <fullName evidence="2">Uncharacterized protein</fullName>
    </submittedName>
</protein>
<dbReference type="InterPro" id="IPR023398">
    <property type="entry name" value="TIF_eIF4e-like"/>
</dbReference>
<dbReference type="EMBL" id="KN824302">
    <property type="protein sequence ID" value="KIM26998.1"/>
    <property type="molecule type" value="Genomic_DNA"/>
</dbReference>
<gene>
    <name evidence="2" type="ORF">M408DRAFT_330350</name>
</gene>
<reference evidence="2 3" key="1">
    <citation type="submission" date="2014-04" db="EMBL/GenBank/DDBJ databases">
        <authorList>
            <consortium name="DOE Joint Genome Institute"/>
            <person name="Kuo A."/>
            <person name="Zuccaro A."/>
            <person name="Kohler A."/>
            <person name="Nagy L.G."/>
            <person name="Floudas D."/>
            <person name="Copeland A."/>
            <person name="Barry K.W."/>
            <person name="Cichocki N."/>
            <person name="Veneault-Fourrey C."/>
            <person name="LaButti K."/>
            <person name="Lindquist E.A."/>
            <person name="Lipzen A."/>
            <person name="Lundell T."/>
            <person name="Morin E."/>
            <person name="Murat C."/>
            <person name="Sun H."/>
            <person name="Tunlid A."/>
            <person name="Henrissat B."/>
            <person name="Grigoriev I.V."/>
            <person name="Hibbett D.S."/>
            <person name="Martin F."/>
            <person name="Nordberg H.P."/>
            <person name="Cantor M.N."/>
            <person name="Hua S.X."/>
        </authorList>
    </citation>
    <scope>NUCLEOTIDE SEQUENCE [LARGE SCALE GENOMIC DNA]</scope>
    <source>
        <strain evidence="2 3">MAFF 305830</strain>
    </source>
</reference>
<keyword evidence="3" id="KW-1185">Reference proteome</keyword>
<feature type="compositionally biased region" description="Acidic residues" evidence="1">
    <location>
        <begin position="290"/>
        <end position="301"/>
    </location>
</feature>
<reference evidence="3" key="2">
    <citation type="submission" date="2015-01" db="EMBL/GenBank/DDBJ databases">
        <title>Evolutionary Origins and Diversification of the Mycorrhizal Mutualists.</title>
        <authorList>
            <consortium name="DOE Joint Genome Institute"/>
            <consortium name="Mycorrhizal Genomics Consortium"/>
            <person name="Kohler A."/>
            <person name="Kuo A."/>
            <person name="Nagy L.G."/>
            <person name="Floudas D."/>
            <person name="Copeland A."/>
            <person name="Barry K.W."/>
            <person name="Cichocki N."/>
            <person name="Veneault-Fourrey C."/>
            <person name="LaButti K."/>
            <person name="Lindquist E.A."/>
            <person name="Lipzen A."/>
            <person name="Lundell T."/>
            <person name="Morin E."/>
            <person name="Murat C."/>
            <person name="Riley R."/>
            <person name="Ohm R."/>
            <person name="Sun H."/>
            <person name="Tunlid A."/>
            <person name="Henrissat B."/>
            <person name="Grigoriev I.V."/>
            <person name="Hibbett D.S."/>
            <person name="Martin F."/>
        </authorList>
    </citation>
    <scope>NUCLEOTIDE SEQUENCE [LARGE SCALE GENOMIC DNA]</scope>
    <source>
        <strain evidence="3">MAFF 305830</strain>
    </source>
</reference>
<dbReference type="Proteomes" id="UP000054097">
    <property type="component" value="Unassembled WGS sequence"/>
</dbReference>
<dbReference type="Pfam" id="PF08939">
    <property type="entry name" value="Bles03"/>
    <property type="match status" value="1"/>
</dbReference>
<dbReference type="SUPFAM" id="SSF55418">
    <property type="entry name" value="eIF4e-like"/>
    <property type="match status" value="1"/>
</dbReference>
<dbReference type="Gene3D" id="3.30.760.10">
    <property type="entry name" value="RNA Cap, Translation Initiation Factor Eif4e"/>
    <property type="match status" value="1"/>
</dbReference>